<dbReference type="RefSeq" id="WP_010343041.1">
    <property type="nucleotide sequence ID" value="NZ_CP132343.1"/>
</dbReference>
<gene>
    <name evidence="3" type="ORF">XsacCFBP4641_19380</name>
</gene>
<reference evidence="3 4" key="1">
    <citation type="submission" date="2016-08" db="EMBL/GenBank/DDBJ databases">
        <authorList>
            <person name="Seilhamer J.J."/>
        </authorList>
    </citation>
    <scope>NUCLEOTIDE SEQUENCE [LARGE SCALE GENOMIC DNA]</scope>
    <source>
        <strain evidence="3 4">CFBP4641</strain>
    </source>
</reference>
<accession>A0A2P5YZ57</accession>
<evidence type="ECO:0000256" key="2">
    <source>
        <dbReference type="SAM" id="SignalP"/>
    </source>
</evidence>
<dbReference type="OrthoDB" id="197869at2"/>
<evidence type="ECO:0000313" key="3">
    <source>
        <dbReference type="EMBL" id="PPU80139.1"/>
    </source>
</evidence>
<feature type="signal peptide" evidence="2">
    <location>
        <begin position="1"/>
        <end position="22"/>
    </location>
</feature>
<comment type="caution">
    <text evidence="3">The sequence shown here is derived from an EMBL/GenBank/DDBJ whole genome shotgun (WGS) entry which is preliminary data.</text>
</comment>
<keyword evidence="2" id="KW-0732">Signal</keyword>
<dbReference type="GeneID" id="93876974"/>
<organism evidence="3 4">
    <name type="scientific">Xanthomonas sacchari</name>
    <dbReference type="NCBI Taxonomy" id="56458"/>
    <lineage>
        <taxon>Bacteria</taxon>
        <taxon>Pseudomonadati</taxon>
        <taxon>Pseudomonadota</taxon>
        <taxon>Gammaproteobacteria</taxon>
        <taxon>Lysobacterales</taxon>
        <taxon>Lysobacteraceae</taxon>
        <taxon>Xanthomonas</taxon>
    </lineage>
</organism>
<dbReference type="STRING" id="56458.SB85_13095"/>
<dbReference type="SUPFAM" id="SSF56935">
    <property type="entry name" value="Porins"/>
    <property type="match status" value="1"/>
</dbReference>
<proteinExistence type="predicted"/>
<dbReference type="EMBL" id="MDEK01000022">
    <property type="protein sequence ID" value="PPU80139.1"/>
    <property type="molecule type" value="Genomic_DNA"/>
</dbReference>
<evidence type="ECO:0008006" key="5">
    <source>
        <dbReference type="Google" id="ProtNLM"/>
    </source>
</evidence>
<feature type="compositionally biased region" description="Polar residues" evidence="1">
    <location>
        <begin position="51"/>
        <end position="67"/>
    </location>
</feature>
<dbReference type="Proteomes" id="UP000247346">
    <property type="component" value="Unassembled WGS sequence"/>
</dbReference>
<evidence type="ECO:0000313" key="4">
    <source>
        <dbReference type="Proteomes" id="UP000247346"/>
    </source>
</evidence>
<name>A0A2P5YZ57_9XANT</name>
<dbReference type="InterPro" id="IPR023614">
    <property type="entry name" value="Porin_dom_sf"/>
</dbReference>
<feature type="region of interest" description="Disordered" evidence="1">
    <location>
        <begin position="49"/>
        <end position="72"/>
    </location>
</feature>
<evidence type="ECO:0000256" key="1">
    <source>
        <dbReference type="SAM" id="MobiDB-lite"/>
    </source>
</evidence>
<dbReference type="AlphaFoldDB" id="A0A2P5YZ57"/>
<feature type="chain" id="PRO_5015132321" description="Porin" evidence="2">
    <location>
        <begin position="23"/>
        <end position="389"/>
    </location>
</feature>
<sequence length="389" mass="41912">MKFKVLLLSGALALAAAGNVQAQDGPELSFSGFGTLGLVHSTEDRADFTPDLQTTEGAGASQHTSPRPDSRIAGQVNATFSDKFSGVLQVTSEYAERASYTPKVTLAHVKYQFAPDFAVRVGRITAPLYMLSEYQRVGYATPWVRPPYEVYNYLLAMDGVEGVYTRNVGQSVLSVQGFYGRIDSKKADVHAMRGLSLVLDQGASTYRVAYIKGNADYRTADLDRLFAVYRRINPALAERLDTVGVAGSFASAGYSYDPGPWFARAEVIRADYSPSLNGKTTAGYVSAGARFGALTPSLTYANVDKKAPVIAPGADPLGLMTRAVALAENGRHSYTASLRWDVYENVAFKFQASHVVNNAGSYGSLGNIQPGFRPGGSYNLLSASFDFVF</sequence>
<dbReference type="Gene3D" id="2.40.160.10">
    <property type="entry name" value="Porin"/>
    <property type="match status" value="1"/>
</dbReference>
<protein>
    <recommendedName>
        <fullName evidence="5">Porin</fullName>
    </recommendedName>
</protein>